<feature type="transmembrane region" description="Helical" evidence="1">
    <location>
        <begin position="15"/>
        <end position="37"/>
    </location>
</feature>
<dbReference type="EMBL" id="BK016182">
    <property type="protein sequence ID" value="DAG00646.1"/>
    <property type="molecule type" value="Genomic_DNA"/>
</dbReference>
<evidence type="ECO:0000313" key="2">
    <source>
        <dbReference type="EMBL" id="DAG00646.1"/>
    </source>
</evidence>
<proteinExistence type="predicted"/>
<keyword evidence="1" id="KW-1133">Transmembrane helix</keyword>
<evidence type="ECO:0000256" key="1">
    <source>
        <dbReference type="SAM" id="Phobius"/>
    </source>
</evidence>
<organism evidence="2">
    <name type="scientific">Myoviridae sp. ctJ2i1</name>
    <dbReference type="NCBI Taxonomy" id="2825079"/>
    <lineage>
        <taxon>Viruses</taxon>
        <taxon>Duplodnaviria</taxon>
        <taxon>Heunggongvirae</taxon>
        <taxon>Uroviricota</taxon>
        <taxon>Caudoviricetes</taxon>
    </lineage>
</organism>
<accession>A0A8S5V1P2</accession>
<protein>
    <submittedName>
        <fullName evidence="2">Uncharacterized protein</fullName>
    </submittedName>
</protein>
<sequence>MVKTFSQKGVVMDQYIIYSILNSLLALFIVATIYKIIKH</sequence>
<keyword evidence="1" id="KW-0812">Transmembrane</keyword>
<keyword evidence="1" id="KW-0472">Membrane</keyword>
<name>A0A8S5V1P2_9CAUD</name>
<reference evidence="2" key="1">
    <citation type="journal article" date="2021" name="Proc. Natl. Acad. Sci. U.S.A.">
        <title>A Catalog of Tens of Thousands of Viruses from Human Metagenomes Reveals Hidden Associations with Chronic Diseases.</title>
        <authorList>
            <person name="Tisza M.J."/>
            <person name="Buck C.B."/>
        </authorList>
    </citation>
    <scope>NUCLEOTIDE SEQUENCE</scope>
    <source>
        <strain evidence="2">CtJ2i1</strain>
    </source>
</reference>